<name>A0A7U2FBW0_PHANO</name>
<reference evidence="2" key="1">
    <citation type="journal article" date="2021" name="BMC Genomics">
        <title>Chromosome-level genome assembly and manually-curated proteome of model necrotroph Parastagonospora nodorum Sn15 reveals a genome-wide trove of candidate effector homologs, and redundancy of virulence-related functions within an accessory chromosome.</title>
        <authorList>
            <person name="Bertazzoni S."/>
            <person name="Jones D.A.B."/>
            <person name="Phan H.T."/>
            <person name="Tan K.-C."/>
            <person name="Hane J.K."/>
        </authorList>
    </citation>
    <scope>NUCLEOTIDE SEQUENCE [LARGE SCALE GENOMIC DNA]</scope>
    <source>
        <strain evidence="2">SN15 / ATCC MYA-4574 / FGSC 10173)</strain>
    </source>
</reference>
<dbReference type="EMBL" id="CP069032">
    <property type="protein sequence ID" value="QRD00101.1"/>
    <property type="molecule type" value="Genomic_DNA"/>
</dbReference>
<evidence type="ECO:0000313" key="2">
    <source>
        <dbReference type="Proteomes" id="UP000663193"/>
    </source>
</evidence>
<accession>A0A7U2FBW0</accession>
<keyword evidence="2" id="KW-1185">Reference proteome</keyword>
<evidence type="ECO:0000313" key="1">
    <source>
        <dbReference type="EMBL" id="QRD00101.1"/>
    </source>
</evidence>
<dbReference type="Proteomes" id="UP000663193">
    <property type="component" value="Chromosome 10"/>
</dbReference>
<protein>
    <submittedName>
        <fullName evidence="1">Uncharacterized protein</fullName>
    </submittedName>
</protein>
<gene>
    <name evidence="1" type="ORF">JI435_414570</name>
</gene>
<proteinExistence type="predicted"/>
<organism evidence="1 2">
    <name type="scientific">Phaeosphaeria nodorum (strain SN15 / ATCC MYA-4574 / FGSC 10173)</name>
    <name type="common">Glume blotch fungus</name>
    <name type="synonym">Parastagonospora nodorum</name>
    <dbReference type="NCBI Taxonomy" id="321614"/>
    <lineage>
        <taxon>Eukaryota</taxon>
        <taxon>Fungi</taxon>
        <taxon>Dikarya</taxon>
        <taxon>Ascomycota</taxon>
        <taxon>Pezizomycotina</taxon>
        <taxon>Dothideomycetes</taxon>
        <taxon>Pleosporomycetidae</taxon>
        <taxon>Pleosporales</taxon>
        <taxon>Pleosporineae</taxon>
        <taxon>Phaeosphaeriaceae</taxon>
        <taxon>Parastagonospora</taxon>
    </lineage>
</organism>
<dbReference type="AlphaFoldDB" id="A0A7U2FBW0"/>
<dbReference type="VEuPathDB" id="FungiDB:JI435_414570"/>
<sequence>MKYDPASGLFSRGSGFLRQPFHAISFKFNRTVFLHCSSSSGHDVYVRETFPYATSYVPRSFFETRLTLQPYLLCISPPLVAHDDVSLLQRC</sequence>